<reference evidence="2" key="1">
    <citation type="submission" date="2022-08" db="EMBL/GenBank/DDBJ databases">
        <title>Novel sulfate-reducing endosymbionts in the free-living metamonad Anaeramoeba.</title>
        <authorList>
            <person name="Jerlstrom-Hultqvist J."/>
            <person name="Cepicka I."/>
            <person name="Gallot-Lavallee L."/>
            <person name="Salas-Leiva D."/>
            <person name="Curtis B.A."/>
            <person name="Zahonova K."/>
            <person name="Pipaliya S."/>
            <person name="Dacks J."/>
            <person name="Roger A.J."/>
        </authorList>
    </citation>
    <scope>NUCLEOTIDE SEQUENCE</scope>
    <source>
        <strain evidence="2">Schooner1</strain>
    </source>
</reference>
<feature type="compositionally biased region" description="Basic and acidic residues" evidence="1">
    <location>
        <begin position="168"/>
        <end position="191"/>
    </location>
</feature>
<feature type="compositionally biased region" description="Basic and acidic residues" evidence="1">
    <location>
        <begin position="302"/>
        <end position="314"/>
    </location>
</feature>
<dbReference type="Proteomes" id="UP001150062">
    <property type="component" value="Unassembled WGS sequence"/>
</dbReference>
<proteinExistence type="predicted"/>
<evidence type="ECO:0000313" key="2">
    <source>
        <dbReference type="EMBL" id="KAJ6238770.1"/>
    </source>
</evidence>
<dbReference type="EMBL" id="JAOAOG010000232">
    <property type="protein sequence ID" value="KAJ6238770.1"/>
    <property type="molecule type" value="Genomic_DNA"/>
</dbReference>
<feature type="compositionally biased region" description="Basic and acidic residues" evidence="1">
    <location>
        <begin position="328"/>
        <end position="351"/>
    </location>
</feature>
<feature type="region of interest" description="Disordered" evidence="1">
    <location>
        <begin position="166"/>
        <end position="207"/>
    </location>
</feature>
<accession>A0ABQ8Y2F1</accession>
<comment type="caution">
    <text evidence="2">The sequence shown here is derived from an EMBL/GenBank/DDBJ whole genome shotgun (WGS) entry which is preliminary data.</text>
</comment>
<feature type="region of interest" description="Disordered" evidence="1">
    <location>
        <begin position="302"/>
        <end position="352"/>
    </location>
</feature>
<keyword evidence="3" id="KW-1185">Reference proteome</keyword>
<evidence type="ECO:0000313" key="3">
    <source>
        <dbReference type="Proteomes" id="UP001150062"/>
    </source>
</evidence>
<organism evidence="2 3">
    <name type="scientific">Anaeramoeba flamelloides</name>
    <dbReference type="NCBI Taxonomy" id="1746091"/>
    <lineage>
        <taxon>Eukaryota</taxon>
        <taxon>Metamonada</taxon>
        <taxon>Anaeramoebidae</taxon>
        <taxon>Anaeramoeba</taxon>
    </lineage>
</organism>
<gene>
    <name evidence="2" type="ORF">M0813_25996</name>
</gene>
<protein>
    <submittedName>
        <fullName evidence="2">Uncharacterized protein</fullName>
    </submittedName>
</protein>
<sequence length="491" mass="58610">MDPLRSLYIPENLVIRVRYRLDKNNISRVKFELKEGTTLYESLLLFFHNYKQFPLELRKRLSRCVYVLSLSLVATNPSNISFPLPSNRDLVLLAKQWNQVVLPTPLVFTEFGQENDHKQNNFYVKKNKQTKKQEIQLLYYQKNNKIKHKLKLGDQTNKNFFQSLEENGNEKEQKQKQKQKQKQEIEKEKDQKKKKKKNKTERDPNKSITNKVEFGLVQKMNIKFTRYKSDFLSDQLLLTEIIIQEESNLNKIISKENFQATIMLLNKDFTIHDPDLREYFECTPELNFPTVFEQLKEMKEKHDNEKVKKIDKGRKQFNQKKQIQNKENGTKEKKERGKENQKQNENQKETENSSFGKVFITKHSNFKNINLIFWIIIDNNDRGGILNPKIGKAISLIIKNTTKYRINKLFIPLKQIIERSIFIQQKQVQNDKEKFFDKAEFICKTIMGTLVLFATEKLNVFLSLKEIIFYLNGCKFDFESYFRKNYESQFI</sequence>
<name>A0ABQ8Y2F1_9EUKA</name>
<evidence type="ECO:0000256" key="1">
    <source>
        <dbReference type="SAM" id="MobiDB-lite"/>
    </source>
</evidence>